<dbReference type="GO" id="GO:0042941">
    <property type="term" value="P:D-alanine transmembrane transport"/>
    <property type="evidence" value="ECO:0007669"/>
    <property type="project" value="TreeGrafter"/>
</dbReference>
<dbReference type="CDD" id="cd03219">
    <property type="entry name" value="ABC_Mj1267_LivG_branched"/>
    <property type="match status" value="1"/>
</dbReference>
<dbReference type="SUPFAM" id="SSF52540">
    <property type="entry name" value="P-loop containing nucleoside triphosphate hydrolases"/>
    <property type="match status" value="1"/>
</dbReference>
<dbReference type="EMBL" id="DXES01000069">
    <property type="protein sequence ID" value="HIX65271.1"/>
    <property type="molecule type" value="Genomic_DNA"/>
</dbReference>
<gene>
    <name evidence="5" type="ORF">H9736_03385</name>
</gene>
<comment type="caution">
    <text evidence="5">The sequence shown here is derived from an EMBL/GenBank/DDBJ whole genome shotgun (WGS) entry which is preliminary data.</text>
</comment>
<organism evidence="5 6">
    <name type="scientific">Candidatus Anaerotruncus excrementipullorum</name>
    <dbReference type="NCBI Taxonomy" id="2838465"/>
    <lineage>
        <taxon>Bacteria</taxon>
        <taxon>Bacillati</taxon>
        <taxon>Bacillota</taxon>
        <taxon>Clostridia</taxon>
        <taxon>Eubacteriales</taxon>
        <taxon>Oscillospiraceae</taxon>
        <taxon>Anaerotruncus</taxon>
    </lineage>
</organism>
<dbReference type="PROSITE" id="PS50893">
    <property type="entry name" value="ABC_TRANSPORTER_2"/>
    <property type="match status" value="1"/>
</dbReference>
<evidence type="ECO:0000259" key="4">
    <source>
        <dbReference type="PROSITE" id="PS50893"/>
    </source>
</evidence>
<evidence type="ECO:0000313" key="5">
    <source>
        <dbReference type="EMBL" id="HIX65271.1"/>
    </source>
</evidence>
<dbReference type="Gene3D" id="3.40.50.300">
    <property type="entry name" value="P-loop containing nucleotide triphosphate hydrolases"/>
    <property type="match status" value="1"/>
</dbReference>
<dbReference type="AlphaFoldDB" id="A0A9D1WQL6"/>
<dbReference type="InterPro" id="IPR051120">
    <property type="entry name" value="ABC_AA/LPS_Transport"/>
</dbReference>
<accession>A0A9D1WQL6</accession>
<dbReference type="GO" id="GO:0005304">
    <property type="term" value="F:L-valine transmembrane transporter activity"/>
    <property type="evidence" value="ECO:0007669"/>
    <property type="project" value="TreeGrafter"/>
</dbReference>
<dbReference type="GO" id="GO:0015188">
    <property type="term" value="F:L-isoleucine transmembrane transporter activity"/>
    <property type="evidence" value="ECO:0007669"/>
    <property type="project" value="TreeGrafter"/>
</dbReference>
<dbReference type="GO" id="GO:0005886">
    <property type="term" value="C:plasma membrane"/>
    <property type="evidence" value="ECO:0007669"/>
    <property type="project" value="TreeGrafter"/>
</dbReference>
<proteinExistence type="predicted"/>
<name>A0A9D1WQL6_9FIRM</name>
<dbReference type="Pfam" id="PF00005">
    <property type="entry name" value="ABC_tran"/>
    <property type="match status" value="1"/>
</dbReference>
<dbReference type="SMART" id="SM00382">
    <property type="entry name" value="AAA"/>
    <property type="match status" value="1"/>
</dbReference>
<feature type="domain" description="ABC transporter" evidence="4">
    <location>
        <begin position="6"/>
        <end position="253"/>
    </location>
</feature>
<reference evidence="5" key="1">
    <citation type="journal article" date="2021" name="PeerJ">
        <title>Extensive microbial diversity within the chicken gut microbiome revealed by metagenomics and culture.</title>
        <authorList>
            <person name="Gilroy R."/>
            <person name="Ravi A."/>
            <person name="Getino M."/>
            <person name="Pursley I."/>
            <person name="Horton D.L."/>
            <person name="Alikhan N.F."/>
            <person name="Baker D."/>
            <person name="Gharbi K."/>
            <person name="Hall N."/>
            <person name="Watson M."/>
            <person name="Adriaenssens E.M."/>
            <person name="Foster-Nyarko E."/>
            <person name="Jarju S."/>
            <person name="Secka A."/>
            <person name="Antonio M."/>
            <person name="Oren A."/>
            <person name="Chaudhuri R.R."/>
            <person name="La Ragione R."/>
            <person name="Hildebrand F."/>
            <person name="Pallen M.J."/>
        </authorList>
    </citation>
    <scope>NUCLEOTIDE SEQUENCE</scope>
    <source>
        <strain evidence="5">CHK188-5543</strain>
    </source>
</reference>
<dbReference type="FunFam" id="3.40.50.300:FF:000421">
    <property type="entry name" value="Branched-chain amino acid ABC transporter ATP-binding protein"/>
    <property type="match status" value="1"/>
</dbReference>
<evidence type="ECO:0000256" key="1">
    <source>
        <dbReference type="ARBA" id="ARBA00022448"/>
    </source>
</evidence>
<evidence type="ECO:0000313" key="6">
    <source>
        <dbReference type="Proteomes" id="UP000886800"/>
    </source>
</evidence>
<dbReference type="GO" id="GO:1903806">
    <property type="term" value="P:L-isoleucine import across plasma membrane"/>
    <property type="evidence" value="ECO:0007669"/>
    <property type="project" value="TreeGrafter"/>
</dbReference>
<protein>
    <submittedName>
        <fullName evidence="5">ABC transporter ATP-binding protein</fullName>
    </submittedName>
</protein>
<dbReference type="GO" id="GO:1903805">
    <property type="term" value="P:L-valine import across plasma membrane"/>
    <property type="evidence" value="ECO:0007669"/>
    <property type="project" value="TreeGrafter"/>
</dbReference>
<keyword evidence="2" id="KW-0547">Nucleotide-binding</keyword>
<sequence length="262" mass="29427">MSEIILRTENVTQRFGGLVAVNDVSFELHKGEIVGIIGPNGAGKTTFFNDITGMYTPTEGKVFFKDTDITGKKPYEITALGMARTFQTIRLFYRMTALENVMVGMHTRTKANLIDCILRTPNHRRTEKEAEKRALEVLELTGLSEHKYDYATSLPYGLQRRLEIARAMATNPEVLLFDEPAAGMNEAETSDLMEFIRQLQGMGYSILLIEHDMRLVMNICERLYVLDHGNLIAQGKPEDIKSNQQVIEAYLGKGGEITDADA</sequence>
<keyword evidence="1" id="KW-0813">Transport</keyword>
<evidence type="ECO:0000256" key="2">
    <source>
        <dbReference type="ARBA" id="ARBA00022741"/>
    </source>
</evidence>
<dbReference type="GO" id="GO:0015192">
    <property type="term" value="F:L-phenylalanine transmembrane transporter activity"/>
    <property type="evidence" value="ECO:0007669"/>
    <property type="project" value="TreeGrafter"/>
</dbReference>
<reference evidence="5" key="2">
    <citation type="submission" date="2021-04" db="EMBL/GenBank/DDBJ databases">
        <authorList>
            <person name="Gilroy R."/>
        </authorList>
    </citation>
    <scope>NUCLEOTIDE SEQUENCE</scope>
    <source>
        <strain evidence="5">CHK188-5543</strain>
    </source>
</reference>
<dbReference type="InterPro" id="IPR003439">
    <property type="entry name" value="ABC_transporter-like_ATP-bd"/>
</dbReference>
<dbReference type="PANTHER" id="PTHR45772">
    <property type="entry name" value="CONSERVED COMPONENT OF ABC TRANSPORTER FOR NATURAL AMINO ACIDS-RELATED"/>
    <property type="match status" value="1"/>
</dbReference>
<dbReference type="InterPro" id="IPR003593">
    <property type="entry name" value="AAA+_ATPase"/>
</dbReference>
<keyword evidence="3 5" id="KW-0067">ATP-binding</keyword>
<dbReference type="Proteomes" id="UP000886800">
    <property type="component" value="Unassembled WGS sequence"/>
</dbReference>
<dbReference type="GO" id="GO:0015808">
    <property type="term" value="P:L-alanine transport"/>
    <property type="evidence" value="ECO:0007669"/>
    <property type="project" value="TreeGrafter"/>
</dbReference>
<evidence type="ECO:0000256" key="3">
    <source>
        <dbReference type="ARBA" id="ARBA00022840"/>
    </source>
</evidence>
<dbReference type="GO" id="GO:0005524">
    <property type="term" value="F:ATP binding"/>
    <property type="evidence" value="ECO:0007669"/>
    <property type="project" value="UniProtKB-KW"/>
</dbReference>
<dbReference type="PANTHER" id="PTHR45772:SF7">
    <property type="entry name" value="AMINO ACID ABC TRANSPORTER ATP-BINDING PROTEIN"/>
    <property type="match status" value="1"/>
</dbReference>
<dbReference type="Pfam" id="PF12399">
    <property type="entry name" value="BCA_ABC_TP_C"/>
    <property type="match status" value="1"/>
</dbReference>
<dbReference type="InterPro" id="IPR027417">
    <property type="entry name" value="P-loop_NTPase"/>
</dbReference>
<dbReference type="InterPro" id="IPR032823">
    <property type="entry name" value="BCA_ABC_TP_C"/>
</dbReference>
<dbReference type="GO" id="GO:0016887">
    <property type="term" value="F:ATP hydrolysis activity"/>
    <property type="evidence" value="ECO:0007669"/>
    <property type="project" value="InterPro"/>
</dbReference>